<name>A0A2B4R9H4_STYPI</name>
<keyword evidence="2" id="KW-1185">Reference proteome</keyword>
<dbReference type="Proteomes" id="UP000225706">
    <property type="component" value="Unassembled WGS sequence"/>
</dbReference>
<evidence type="ECO:0000313" key="2">
    <source>
        <dbReference type="Proteomes" id="UP000225706"/>
    </source>
</evidence>
<reference evidence="2" key="1">
    <citation type="journal article" date="2017" name="bioRxiv">
        <title>Comparative analysis of the genomes of Stylophora pistillata and Acropora digitifera provides evidence for extensive differences between species of corals.</title>
        <authorList>
            <person name="Voolstra C.R."/>
            <person name="Li Y."/>
            <person name="Liew Y.J."/>
            <person name="Baumgarten S."/>
            <person name="Zoccola D."/>
            <person name="Flot J.-F."/>
            <person name="Tambutte S."/>
            <person name="Allemand D."/>
            <person name="Aranda M."/>
        </authorList>
    </citation>
    <scope>NUCLEOTIDE SEQUENCE [LARGE SCALE GENOMIC DNA]</scope>
</reference>
<accession>A0A2B4R9H4</accession>
<feature type="non-terminal residue" evidence="1">
    <location>
        <position position="1"/>
    </location>
</feature>
<protein>
    <submittedName>
        <fullName evidence="1">Uncharacterized protein</fullName>
    </submittedName>
</protein>
<dbReference type="AlphaFoldDB" id="A0A2B4R9H4"/>
<organism evidence="1 2">
    <name type="scientific">Stylophora pistillata</name>
    <name type="common">Smooth cauliflower coral</name>
    <dbReference type="NCBI Taxonomy" id="50429"/>
    <lineage>
        <taxon>Eukaryota</taxon>
        <taxon>Metazoa</taxon>
        <taxon>Cnidaria</taxon>
        <taxon>Anthozoa</taxon>
        <taxon>Hexacorallia</taxon>
        <taxon>Scleractinia</taxon>
        <taxon>Astrocoeniina</taxon>
        <taxon>Pocilloporidae</taxon>
        <taxon>Stylophora</taxon>
    </lineage>
</organism>
<evidence type="ECO:0000313" key="1">
    <source>
        <dbReference type="EMBL" id="PFX12882.1"/>
    </source>
</evidence>
<sequence length="174" mass="19821">KLMRRTTALELVNWANQNEKGRAAEVLFMEAMSSEESCYEDDDGNTSKVTINLCVTFSGKVVKKCHQLFTINDICDVVEIWHVEHAFKIQHILSQVFGDVSQVREEDWMDDESELEDAIEHALTEWAPITEDEDFIKLFFENLSMASSINDGSNAEVEDIPNAVFDILDNLSIN</sequence>
<comment type="caution">
    <text evidence="1">The sequence shown here is derived from an EMBL/GenBank/DDBJ whole genome shotgun (WGS) entry which is preliminary data.</text>
</comment>
<proteinExistence type="predicted"/>
<gene>
    <name evidence="1" type="ORF">AWC38_SpisGene23091</name>
</gene>
<dbReference type="EMBL" id="LSMT01001145">
    <property type="protein sequence ID" value="PFX12882.1"/>
    <property type="molecule type" value="Genomic_DNA"/>
</dbReference>